<evidence type="ECO:0008006" key="3">
    <source>
        <dbReference type="Google" id="ProtNLM"/>
    </source>
</evidence>
<accession>A0ABU4S163</accession>
<proteinExistence type="predicted"/>
<evidence type="ECO:0000313" key="1">
    <source>
        <dbReference type="EMBL" id="MDX6850760.1"/>
    </source>
</evidence>
<comment type="caution">
    <text evidence="1">The sequence shown here is derived from an EMBL/GenBank/DDBJ whole genome shotgun (WGS) entry which is preliminary data.</text>
</comment>
<evidence type="ECO:0000313" key="2">
    <source>
        <dbReference type="Proteomes" id="UP001273505"/>
    </source>
</evidence>
<dbReference type="Proteomes" id="UP001273505">
    <property type="component" value="Unassembled WGS sequence"/>
</dbReference>
<gene>
    <name evidence="1" type="ORF">SCD92_15405</name>
</gene>
<dbReference type="RefSeq" id="WP_302723383.1">
    <property type="nucleotide sequence ID" value="NZ_JAULRU010000617.1"/>
</dbReference>
<protein>
    <recommendedName>
        <fullName evidence="3">DUF3077 domain-containing protein</fullName>
    </recommendedName>
</protein>
<organism evidence="1 2">
    <name type="scientific">Gilvimarinus gilvus</name>
    <dbReference type="NCBI Taxonomy" id="3058038"/>
    <lineage>
        <taxon>Bacteria</taxon>
        <taxon>Pseudomonadati</taxon>
        <taxon>Pseudomonadota</taxon>
        <taxon>Gammaproteobacteria</taxon>
        <taxon>Cellvibrionales</taxon>
        <taxon>Cellvibrionaceae</taxon>
        <taxon>Gilvimarinus</taxon>
    </lineage>
</organism>
<reference evidence="1 2" key="1">
    <citation type="submission" date="2023-11" db="EMBL/GenBank/DDBJ databases">
        <title>Gilvimarinus fulvus sp. nov., isolated from the surface of Kelp.</title>
        <authorList>
            <person name="Sun Y.Y."/>
            <person name="Gong Y."/>
            <person name="Du Z.J."/>
        </authorList>
    </citation>
    <scope>NUCLEOTIDE SEQUENCE [LARGE SCALE GENOMIC DNA]</scope>
    <source>
        <strain evidence="1 2">SDUM040013</strain>
    </source>
</reference>
<sequence length="104" mass="11565">MKQQTQTPEELLSPPQEIAQHFTPDSVASARGFVIERLTAVTALLEDALILEADAQTEQGERPVYLNLSTRTYIGMASVLRGLTDQLNHLERATINHHSQEPSQ</sequence>
<keyword evidence="2" id="KW-1185">Reference proteome</keyword>
<dbReference type="EMBL" id="JAXAFO010000031">
    <property type="protein sequence ID" value="MDX6850760.1"/>
    <property type="molecule type" value="Genomic_DNA"/>
</dbReference>
<name>A0ABU4S163_9GAMM</name>